<accession>A0ABR5S9F5</accession>
<evidence type="ECO:0000313" key="3">
    <source>
        <dbReference type="EMBL" id="KTR41662.1"/>
    </source>
</evidence>
<reference evidence="3 4" key="1">
    <citation type="journal article" date="2016" name="Front. Microbiol.">
        <title>Genomic Resource of Rice Seed Associated Bacteria.</title>
        <authorList>
            <person name="Midha S."/>
            <person name="Bansal K."/>
            <person name="Sharma S."/>
            <person name="Kumar N."/>
            <person name="Patil P.P."/>
            <person name="Chaudhry V."/>
            <person name="Patil P.B."/>
        </authorList>
    </citation>
    <scope>NUCLEOTIDE SEQUENCE [LARGE SCALE GENOMIC DNA]</scope>
    <source>
        <strain evidence="3 4">NS263</strain>
    </source>
</reference>
<protein>
    <submittedName>
        <fullName evidence="3">Uncharacterized protein</fullName>
    </submittedName>
</protein>
<feature type="transmembrane region" description="Helical" evidence="2">
    <location>
        <begin position="129"/>
        <end position="154"/>
    </location>
</feature>
<evidence type="ECO:0000313" key="4">
    <source>
        <dbReference type="Proteomes" id="UP000078335"/>
    </source>
</evidence>
<dbReference type="RefSeq" id="WP_058728015.1">
    <property type="nucleotide sequence ID" value="NZ_LDRB01000013.1"/>
</dbReference>
<keyword evidence="2" id="KW-0812">Transmembrane</keyword>
<evidence type="ECO:0000256" key="2">
    <source>
        <dbReference type="SAM" id="Phobius"/>
    </source>
</evidence>
<comment type="caution">
    <text evidence="3">The sequence shown here is derived from an EMBL/GenBank/DDBJ whole genome shotgun (WGS) entry which is preliminary data.</text>
</comment>
<feature type="transmembrane region" description="Helical" evidence="2">
    <location>
        <begin position="96"/>
        <end position="117"/>
    </location>
</feature>
<keyword evidence="4" id="KW-1185">Reference proteome</keyword>
<keyword evidence="2" id="KW-0472">Membrane</keyword>
<gene>
    <name evidence="3" type="ORF">NS263_04075</name>
</gene>
<evidence type="ECO:0000256" key="1">
    <source>
        <dbReference type="SAM" id="MobiDB-lite"/>
    </source>
</evidence>
<organism evidence="3 4">
    <name type="scientific">Curtobacterium oceanosedimentum</name>
    <dbReference type="NCBI Taxonomy" id="465820"/>
    <lineage>
        <taxon>Bacteria</taxon>
        <taxon>Bacillati</taxon>
        <taxon>Actinomycetota</taxon>
        <taxon>Actinomycetes</taxon>
        <taxon>Micrococcales</taxon>
        <taxon>Microbacteriaceae</taxon>
        <taxon>Curtobacterium</taxon>
    </lineage>
</organism>
<keyword evidence="2" id="KW-1133">Transmembrane helix</keyword>
<sequence>MSEDDARLTMGVDELREAAARAGTRGDGGTSRDDEVERAFQSAKAATDQERIASMEGWLGRVQRGAQVDLPSVDVELAKATVKLRARDLDVRLKRFLAFFAVIAVSVQLAVADVYFLRSVLVGAEPSDTVLVAWLSSTVVEVIGIVAIVARNLFPNRVKPRTQRKR</sequence>
<dbReference type="Proteomes" id="UP000078335">
    <property type="component" value="Unassembled WGS sequence"/>
</dbReference>
<proteinExistence type="predicted"/>
<feature type="region of interest" description="Disordered" evidence="1">
    <location>
        <begin position="19"/>
        <end position="40"/>
    </location>
</feature>
<name>A0ABR5S9F5_9MICO</name>
<dbReference type="EMBL" id="LDRB01000013">
    <property type="protein sequence ID" value="KTR41662.1"/>
    <property type="molecule type" value="Genomic_DNA"/>
</dbReference>